<evidence type="ECO:0000313" key="7">
    <source>
        <dbReference type="Proteomes" id="UP000026249"/>
    </source>
</evidence>
<gene>
    <name evidence="6" type="ORF">ACMU_11005</name>
</gene>
<evidence type="ECO:0000313" key="6">
    <source>
        <dbReference type="EMBL" id="KAJ56271.1"/>
    </source>
</evidence>
<evidence type="ECO:0000256" key="3">
    <source>
        <dbReference type="ARBA" id="ARBA00023004"/>
    </source>
</evidence>
<keyword evidence="1" id="KW-0479">Metal-binding</keyword>
<comment type="caution">
    <text evidence="6">The sequence shown here is derived from an EMBL/GenBank/DDBJ whole genome shotgun (WGS) entry which is preliminary data.</text>
</comment>
<dbReference type="CDD" id="cd07402">
    <property type="entry name" value="MPP_GpdQ"/>
    <property type="match status" value="1"/>
</dbReference>
<protein>
    <submittedName>
        <fullName evidence="6">3',5'-cyclic-nucleotide phosphodiesterase</fullName>
    </submittedName>
</protein>
<dbReference type="SUPFAM" id="SSF56300">
    <property type="entry name" value="Metallo-dependent phosphatases"/>
    <property type="match status" value="1"/>
</dbReference>
<keyword evidence="2" id="KW-0378">Hydrolase</keyword>
<comment type="similarity">
    <text evidence="4">Belongs to the cyclic nucleotide phosphodiesterase class-III family.</text>
</comment>
<accession>A0A037ZN56</accession>
<dbReference type="AlphaFoldDB" id="A0A037ZN56"/>
<proteinExistence type="inferred from homology"/>
<dbReference type="GO" id="GO:0046872">
    <property type="term" value="F:metal ion binding"/>
    <property type="evidence" value="ECO:0007669"/>
    <property type="project" value="UniProtKB-KW"/>
</dbReference>
<organism evidence="6 7">
    <name type="scientific">Actibacterium mucosum KCTC 23349</name>
    <dbReference type="NCBI Taxonomy" id="1454373"/>
    <lineage>
        <taxon>Bacteria</taxon>
        <taxon>Pseudomonadati</taxon>
        <taxon>Pseudomonadota</taxon>
        <taxon>Alphaproteobacteria</taxon>
        <taxon>Rhodobacterales</taxon>
        <taxon>Roseobacteraceae</taxon>
        <taxon>Actibacterium</taxon>
    </lineage>
</organism>
<dbReference type="PANTHER" id="PTHR42988">
    <property type="entry name" value="PHOSPHOHYDROLASE"/>
    <property type="match status" value="1"/>
</dbReference>
<dbReference type="Pfam" id="PF00149">
    <property type="entry name" value="Metallophos"/>
    <property type="match status" value="1"/>
</dbReference>
<dbReference type="EMBL" id="JFKE01000003">
    <property type="protein sequence ID" value="KAJ56271.1"/>
    <property type="molecule type" value="Genomic_DNA"/>
</dbReference>
<evidence type="ECO:0000256" key="4">
    <source>
        <dbReference type="ARBA" id="ARBA00025742"/>
    </source>
</evidence>
<dbReference type="STRING" id="1454373.ACMU_11005"/>
<evidence type="ECO:0000259" key="5">
    <source>
        <dbReference type="Pfam" id="PF00149"/>
    </source>
</evidence>
<dbReference type="PANTHER" id="PTHR42988:SF2">
    <property type="entry name" value="CYCLIC NUCLEOTIDE PHOSPHODIESTERASE CBUA0032-RELATED"/>
    <property type="match status" value="1"/>
</dbReference>
<dbReference type="InterPro" id="IPR026575">
    <property type="entry name" value="GpdQ/CpdA-like"/>
</dbReference>
<feature type="domain" description="Calcineurin-like phosphoesterase" evidence="5">
    <location>
        <begin position="1"/>
        <end position="193"/>
    </location>
</feature>
<evidence type="ECO:0000256" key="2">
    <source>
        <dbReference type="ARBA" id="ARBA00022801"/>
    </source>
</evidence>
<evidence type="ECO:0000256" key="1">
    <source>
        <dbReference type="ARBA" id="ARBA00022723"/>
    </source>
</evidence>
<dbReference type="GO" id="GO:0004112">
    <property type="term" value="F:cyclic-nucleotide phosphodiesterase activity"/>
    <property type="evidence" value="ECO:0007669"/>
    <property type="project" value="InterPro"/>
</dbReference>
<keyword evidence="7" id="KW-1185">Reference proteome</keyword>
<dbReference type="InterPro" id="IPR004843">
    <property type="entry name" value="Calcineurin-like_PHP"/>
</dbReference>
<dbReference type="InterPro" id="IPR029052">
    <property type="entry name" value="Metallo-depent_PP-like"/>
</dbReference>
<dbReference type="Gene3D" id="3.60.21.10">
    <property type="match status" value="1"/>
</dbReference>
<keyword evidence="3" id="KW-0408">Iron</keyword>
<dbReference type="InterPro" id="IPR050884">
    <property type="entry name" value="CNP_phosphodiesterase-III"/>
</dbReference>
<name>A0A037ZN56_9RHOB</name>
<dbReference type="RefSeq" id="WP_035258596.1">
    <property type="nucleotide sequence ID" value="NZ_JFKE01000003.1"/>
</dbReference>
<sequence>MKLLHFTDIHLTKDGETIGGRDPNANFAKGLAHAMTLHSDAEALFITGDLSDWGDAEDYERLKGLLSSLPMPVHLLIGNHDDRGTLLDAFPALEGPGGFVQYTAPLSLGTAICLDTWGPETHAGHFCIDRAAWLDAELDKAEGPVWLFMHHNPVPIHVAPMDKIMLLDADRFAETVAPHRDKIRHIFHGHCHLPLTGSLHGIPLSAPRGTNHAGWADFAATRLLSSAELPQAYSVVFATPTSVLSHMVEFGYEGEIKGEGSPDYADWNRMTMVR</sequence>
<dbReference type="OrthoDB" id="651281at2"/>
<dbReference type="Proteomes" id="UP000026249">
    <property type="component" value="Unassembled WGS sequence"/>
</dbReference>
<reference evidence="6 7" key="1">
    <citation type="submission" date="2014-03" db="EMBL/GenBank/DDBJ databases">
        <title>Draft Genome Sequence of Actibacterium mucosum KCTC 23349, a Marine Alphaproteobacterium with Complex Ionic Requirements Isolated from Mediterranean Seawater at Malvarrosa Beach, Valencia, Spain.</title>
        <authorList>
            <person name="Arahal D.R."/>
            <person name="Shao Z."/>
            <person name="Lai Q."/>
            <person name="Pujalte M.J."/>
        </authorList>
    </citation>
    <scope>NUCLEOTIDE SEQUENCE [LARGE SCALE GENOMIC DNA]</scope>
    <source>
        <strain evidence="6 7">KCTC 23349</strain>
    </source>
</reference>